<dbReference type="Proteomes" id="UP000183002">
    <property type="component" value="Unassembled WGS sequence"/>
</dbReference>
<reference evidence="1 2" key="1">
    <citation type="submission" date="2016-10" db="EMBL/GenBank/DDBJ databases">
        <authorList>
            <person name="de Groot N.N."/>
        </authorList>
    </citation>
    <scope>NUCLEOTIDE SEQUENCE [LARGE SCALE GENOMIC DNA]</scope>
    <source>
        <strain evidence="1 2">CGMCC 1.10836</strain>
    </source>
</reference>
<gene>
    <name evidence="1" type="ORF">SAMN05216227_10814</name>
</gene>
<organism evidence="1 2">
    <name type="scientific">Pseudorhodobacter antarcticus</name>
    <dbReference type="NCBI Taxonomy" id="1077947"/>
    <lineage>
        <taxon>Bacteria</taxon>
        <taxon>Pseudomonadati</taxon>
        <taxon>Pseudomonadota</taxon>
        <taxon>Alphaproteobacteria</taxon>
        <taxon>Rhodobacterales</taxon>
        <taxon>Paracoccaceae</taxon>
        <taxon>Pseudorhodobacter</taxon>
    </lineage>
</organism>
<dbReference type="RefSeq" id="WP_050518505.1">
    <property type="nucleotide sequence ID" value="NZ_FOCO01000081.1"/>
</dbReference>
<name>A0A1H8NEL5_9RHOB</name>
<sequence length="102" mass="11261">MHNFARRKTSGQERTLRFVSDLTAAQRQHLPECPSVAAAIITAKARSWRTIRLRPEVLSVLDGLMARSRKHLGEGELSLSEVMAALILAGLPKVSSQLPFNV</sequence>
<evidence type="ECO:0000313" key="2">
    <source>
        <dbReference type="Proteomes" id="UP000183002"/>
    </source>
</evidence>
<protein>
    <submittedName>
        <fullName evidence="1">Uncharacterized protein</fullName>
    </submittedName>
</protein>
<proteinExistence type="predicted"/>
<keyword evidence="2" id="KW-1185">Reference proteome</keyword>
<evidence type="ECO:0000313" key="1">
    <source>
        <dbReference type="EMBL" id="SEO28171.1"/>
    </source>
</evidence>
<dbReference type="STRING" id="1077947.SAMN05216227_10814"/>
<accession>A0A1H8NEL5</accession>
<dbReference type="AlphaFoldDB" id="A0A1H8NEL5"/>
<dbReference type="EMBL" id="FOCO01000081">
    <property type="protein sequence ID" value="SEO28171.1"/>
    <property type="molecule type" value="Genomic_DNA"/>
</dbReference>